<sequence length="443" mass="48970">MEAIPPVPPRILIVDDDDSVRDVISVLLREEGYNCVVASGAEMALDIASQEETPLVISDMKMPGKDGLWLLEQLRERYPDTSVIMLTGYGDTESAVDCLRRGAVDYLLKPPKLTDLIRAIERALAKRRIELARKRYQKKLERKVRDRTTELRNALRDIAHTYQSTLLALVAALDAREHETSDHSQRVVRYTSAVAERMGIKGQELEEIGRGALLHDIGKIGVPDAVLLKPGKLTPEEWQEMRKHPDIGFQMIQNIPFLATPAQIVLSHQERWDGQGYPRNLRGQEIHIGARIFAVADTLDAMTSDRPYRKGTTFANAIAEITRCAGTQFDREVVRAFLDIGEQALIKIKEDMQLRKLTLVQAEAQAQEAEATLARLTDDMDDFDQSIPGPGTPSTSPAPRAPTSPAPTTPPTPAVGASATANRPEQPVVLSVLAGGRQGNSRD</sequence>
<evidence type="ECO:0000256" key="2">
    <source>
        <dbReference type="SAM" id="MobiDB-lite"/>
    </source>
</evidence>
<accession>A0ABT4A7A8</accession>
<organism evidence="5 6">
    <name type="scientific">Archangium lansingense</name>
    <dbReference type="NCBI Taxonomy" id="2995310"/>
    <lineage>
        <taxon>Bacteria</taxon>
        <taxon>Pseudomonadati</taxon>
        <taxon>Myxococcota</taxon>
        <taxon>Myxococcia</taxon>
        <taxon>Myxococcales</taxon>
        <taxon>Cystobacterineae</taxon>
        <taxon>Archangiaceae</taxon>
        <taxon>Archangium</taxon>
    </lineage>
</organism>
<dbReference type="EMBL" id="JAPNKA010000001">
    <property type="protein sequence ID" value="MCY1077548.1"/>
    <property type="molecule type" value="Genomic_DNA"/>
</dbReference>
<gene>
    <name evidence="5" type="ORF">OV287_24050</name>
</gene>
<dbReference type="SMART" id="SM00448">
    <property type="entry name" value="REC"/>
    <property type="match status" value="1"/>
</dbReference>
<dbReference type="SMART" id="SM00471">
    <property type="entry name" value="HDc"/>
    <property type="match status" value="1"/>
</dbReference>
<keyword evidence="1" id="KW-0597">Phosphoprotein</keyword>
<feature type="modified residue" description="4-aspartylphosphate" evidence="1">
    <location>
        <position position="59"/>
    </location>
</feature>
<dbReference type="Pfam" id="PF00072">
    <property type="entry name" value="Response_reg"/>
    <property type="match status" value="1"/>
</dbReference>
<evidence type="ECO:0000313" key="5">
    <source>
        <dbReference type="EMBL" id="MCY1077548.1"/>
    </source>
</evidence>
<protein>
    <submittedName>
        <fullName evidence="5">Response regulator</fullName>
    </submittedName>
</protein>
<name>A0ABT4A7A8_9BACT</name>
<dbReference type="PROSITE" id="PS51832">
    <property type="entry name" value="HD_GYP"/>
    <property type="match status" value="1"/>
</dbReference>
<dbReference type="PANTHER" id="PTHR45228">
    <property type="entry name" value="CYCLIC DI-GMP PHOSPHODIESTERASE TM_0186-RELATED"/>
    <property type="match status" value="1"/>
</dbReference>
<dbReference type="Gene3D" id="1.10.3210.10">
    <property type="entry name" value="Hypothetical protein af1432"/>
    <property type="match status" value="1"/>
</dbReference>
<feature type="compositionally biased region" description="Low complexity" evidence="2">
    <location>
        <begin position="388"/>
        <end position="398"/>
    </location>
</feature>
<evidence type="ECO:0000259" key="4">
    <source>
        <dbReference type="PROSITE" id="PS51832"/>
    </source>
</evidence>
<dbReference type="InterPro" id="IPR001789">
    <property type="entry name" value="Sig_transdc_resp-reg_receiver"/>
</dbReference>
<dbReference type="SUPFAM" id="SSF52172">
    <property type="entry name" value="CheY-like"/>
    <property type="match status" value="1"/>
</dbReference>
<feature type="domain" description="HD-GYP" evidence="4">
    <location>
        <begin position="158"/>
        <end position="353"/>
    </location>
</feature>
<dbReference type="Pfam" id="PF13487">
    <property type="entry name" value="HD_5"/>
    <property type="match status" value="1"/>
</dbReference>
<feature type="compositionally biased region" description="Pro residues" evidence="2">
    <location>
        <begin position="399"/>
        <end position="413"/>
    </location>
</feature>
<proteinExistence type="predicted"/>
<dbReference type="InterPro" id="IPR052020">
    <property type="entry name" value="Cyclic_di-GMP/3'3'-cGAMP_PDE"/>
</dbReference>
<dbReference type="SUPFAM" id="SSF109604">
    <property type="entry name" value="HD-domain/PDEase-like"/>
    <property type="match status" value="1"/>
</dbReference>
<dbReference type="RefSeq" id="WP_267536373.1">
    <property type="nucleotide sequence ID" value="NZ_JAPNKA010000001.1"/>
</dbReference>
<dbReference type="InterPro" id="IPR003607">
    <property type="entry name" value="HD/PDEase_dom"/>
</dbReference>
<dbReference type="Proteomes" id="UP001207654">
    <property type="component" value="Unassembled WGS sequence"/>
</dbReference>
<dbReference type="PROSITE" id="PS50110">
    <property type="entry name" value="RESPONSE_REGULATORY"/>
    <property type="match status" value="1"/>
</dbReference>
<dbReference type="InterPro" id="IPR011006">
    <property type="entry name" value="CheY-like_superfamily"/>
</dbReference>
<dbReference type="InterPro" id="IPR037522">
    <property type="entry name" value="HD_GYP_dom"/>
</dbReference>
<dbReference type="Gene3D" id="3.40.50.2300">
    <property type="match status" value="1"/>
</dbReference>
<evidence type="ECO:0000256" key="1">
    <source>
        <dbReference type="PROSITE-ProRule" id="PRU00169"/>
    </source>
</evidence>
<evidence type="ECO:0000313" key="6">
    <source>
        <dbReference type="Proteomes" id="UP001207654"/>
    </source>
</evidence>
<feature type="region of interest" description="Disordered" evidence="2">
    <location>
        <begin position="380"/>
        <end position="443"/>
    </location>
</feature>
<comment type="caution">
    <text evidence="5">The sequence shown here is derived from an EMBL/GenBank/DDBJ whole genome shotgun (WGS) entry which is preliminary data.</text>
</comment>
<evidence type="ECO:0000259" key="3">
    <source>
        <dbReference type="PROSITE" id="PS50110"/>
    </source>
</evidence>
<keyword evidence="6" id="KW-1185">Reference proteome</keyword>
<feature type="domain" description="Response regulatory" evidence="3">
    <location>
        <begin position="10"/>
        <end position="124"/>
    </location>
</feature>
<dbReference type="CDD" id="cd00077">
    <property type="entry name" value="HDc"/>
    <property type="match status" value="1"/>
</dbReference>
<reference evidence="5 6" key="1">
    <citation type="submission" date="2022-11" db="EMBL/GenBank/DDBJ databases">
        <title>Minimal conservation of predation-associated metabolite biosynthetic gene clusters underscores biosynthetic potential of Myxococcota including descriptions for ten novel species: Archangium lansinium sp. nov., Myxococcus landrumus sp. nov., Nannocystis bai.</title>
        <authorList>
            <person name="Ahearne A."/>
            <person name="Stevens C."/>
            <person name="Phillips K."/>
        </authorList>
    </citation>
    <scope>NUCLEOTIDE SEQUENCE [LARGE SCALE GENOMIC DNA]</scope>
    <source>
        <strain evidence="5 6">MIWBW</strain>
    </source>
</reference>
<dbReference type="PANTHER" id="PTHR45228:SF5">
    <property type="entry name" value="CYCLIC DI-GMP PHOSPHODIESTERASE VC_1348-RELATED"/>
    <property type="match status" value="1"/>
</dbReference>